<dbReference type="Proteomes" id="UP000253426">
    <property type="component" value="Unassembled WGS sequence"/>
</dbReference>
<dbReference type="Gene3D" id="3.40.50.1110">
    <property type="entry name" value="SGNH hydrolase"/>
    <property type="match status" value="1"/>
</dbReference>
<keyword evidence="2" id="KW-1185">Reference proteome</keyword>
<accession>A0A366HTP1</accession>
<dbReference type="InterPro" id="IPR036514">
    <property type="entry name" value="SGNH_hydro_sf"/>
</dbReference>
<reference evidence="1 2" key="1">
    <citation type="submission" date="2018-06" db="EMBL/GenBank/DDBJ databases">
        <title>Genomic Encyclopedia of Type Strains, Phase IV (KMG-IV): sequencing the most valuable type-strain genomes for metagenomic binning, comparative biology and taxonomic classification.</title>
        <authorList>
            <person name="Goeker M."/>
        </authorList>
    </citation>
    <scope>NUCLEOTIDE SEQUENCE [LARGE SCALE GENOMIC DNA]</scope>
    <source>
        <strain evidence="1 2">DSM 25532</strain>
    </source>
</reference>
<dbReference type="InterPro" id="IPR006311">
    <property type="entry name" value="TAT_signal"/>
</dbReference>
<evidence type="ECO:0000313" key="2">
    <source>
        <dbReference type="Proteomes" id="UP000253426"/>
    </source>
</evidence>
<comment type="caution">
    <text evidence="1">The sequence shown here is derived from an EMBL/GenBank/DDBJ whole genome shotgun (WGS) entry which is preliminary data.</text>
</comment>
<dbReference type="CDD" id="cd00229">
    <property type="entry name" value="SGNH_hydrolase"/>
    <property type="match status" value="1"/>
</dbReference>
<gene>
    <name evidence="1" type="ORF">DES53_102681</name>
</gene>
<name>A0A366HTP1_9BACT</name>
<dbReference type="AlphaFoldDB" id="A0A366HTP1"/>
<proteinExistence type="predicted"/>
<organism evidence="1 2">
    <name type="scientific">Roseimicrobium gellanilyticum</name>
    <dbReference type="NCBI Taxonomy" id="748857"/>
    <lineage>
        <taxon>Bacteria</taxon>
        <taxon>Pseudomonadati</taxon>
        <taxon>Verrucomicrobiota</taxon>
        <taxon>Verrucomicrobiia</taxon>
        <taxon>Verrucomicrobiales</taxon>
        <taxon>Verrucomicrobiaceae</taxon>
        <taxon>Roseimicrobium</taxon>
    </lineage>
</organism>
<sequence>MPGHLTSIPRRTFLVQLAAGCSAAPLVGQTLPVKDTPALPAVNALSPLKKKLGEGKSATLLIISDSTGYKDVSGTRRFLRWLATQFPSHRAVEYYWAEWEMKAPTGPRMYGEPIVIAEGTSKASLTILNAVLPGSVAQAMIDGSRWANMIAPLNNEAPDLILWNHGHNHQAALAPKDFPNGRGGFLAPLGRVGMEFPKAPQAAIIQNPWRDNDGYDRVRDWWLSTAEAMPVLTLIDGHAPFIEQKKGGDLYQDNVHPSARGYELIYQRLVAAWESTEPQAEVPTTCWANEAAEPLVANGDLANWTAELPANWRLINGAVARKDTEHTFRQAPYSLALTGTKQNDGLQISITGVTLAKVRGKTISLAVLCYVPKEAEQDIQVKFTTNSSDRVTGSTQFARDNWKWIVMAGCPVPADATLAFVGIFRSFAKPPTSDVPFYIQKVVIVEGDAPKGGM</sequence>
<dbReference type="EMBL" id="QNRR01000002">
    <property type="protein sequence ID" value="RBP46293.1"/>
    <property type="molecule type" value="Genomic_DNA"/>
</dbReference>
<evidence type="ECO:0000313" key="1">
    <source>
        <dbReference type="EMBL" id="RBP46293.1"/>
    </source>
</evidence>
<dbReference type="PROSITE" id="PS51318">
    <property type="entry name" value="TAT"/>
    <property type="match status" value="1"/>
</dbReference>
<dbReference type="SUPFAM" id="SSF52266">
    <property type="entry name" value="SGNH hydrolase"/>
    <property type="match status" value="1"/>
</dbReference>
<dbReference type="GO" id="GO:0016788">
    <property type="term" value="F:hydrolase activity, acting on ester bonds"/>
    <property type="evidence" value="ECO:0007669"/>
    <property type="project" value="UniProtKB-ARBA"/>
</dbReference>
<protein>
    <submittedName>
        <fullName evidence="1">Uncharacterized protein</fullName>
    </submittedName>
</protein>